<evidence type="ECO:0000313" key="1">
    <source>
        <dbReference type="EMBL" id="GEP94894.1"/>
    </source>
</evidence>
<evidence type="ECO:0000313" key="2">
    <source>
        <dbReference type="Proteomes" id="UP000321436"/>
    </source>
</evidence>
<dbReference type="InterPro" id="IPR029063">
    <property type="entry name" value="SAM-dependent_MTases_sf"/>
</dbReference>
<name>A0A512RGU6_9BACT</name>
<dbReference type="RefSeq" id="WP_222614315.1">
    <property type="nucleotide sequence ID" value="NZ_BKAU01000001.1"/>
</dbReference>
<dbReference type="EMBL" id="BKAU01000001">
    <property type="protein sequence ID" value="GEP94894.1"/>
    <property type="molecule type" value="Genomic_DNA"/>
</dbReference>
<accession>A0A512RGU6</accession>
<gene>
    <name evidence="1" type="ORF">CCY01nite_11540</name>
</gene>
<keyword evidence="2" id="KW-1185">Reference proteome</keyword>
<dbReference type="Pfam" id="PF13578">
    <property type="entry name" value="Methyltransf_24"/>
    <property type="match status" value="1"/>
</dbReference>
<organism evidence="1 2">
    <name type="scientific">Chitinophaga cymbidii</name>
    <dbReference type="NCBI Taxonomy" id="1096750"/>
    <lineage>
        <taxon>Bacteria</taxon>
        <taxon>Pseudomonadati</taxon>
        <taxon>Bacteroidota</taxon>
        <taxon>Chitinophagia</taxon>
        <taxon>Chitinophagales</taxon>
        <taxon>Chitinophagaceae</taxon>
        <taxon>Chitinophaga</taxon>
    </lineage>
</organism>
<dbReference type="SUPFAM" id="SSF53335">
    <property type="entry name" value="S-adenosyl-L-methionine-dependent methyltransferases"/>
    <property type="match status" value="1"/>
</dbReference>
<reference evidence="1 2" key="1">
    <citation type="submission" date="2019-07" db="EMBL/GenBank/DDBJ databases">
        <title>Whole genome shotgun sequence of Chitinophaga cymbidii NBRC 109752.</title>
        <authorList>
            <person name="Hosoyama A."/>
            <person name="Uohara A."/>
            <person name="Ohji S."/>
            <person name="Ichikawa N."/>
        </authorList>
    </citation>
    <scope>NUCLEOTIDE SEQUENCE [LARGE SCALE GENOMIC DNA]</scope>
    <source>
        <strain evidence="1 2">NBRC 109752</strain>
    </source>
</reference>
<sequence>MQAASQMKLTRGQIIQQLIDSKAFRTYLEIGVFKGKNFLPIRAERKIGVDPAFRIKLSRRLGWLFRNATNLKAEYFEQTSDSFFQNVAPGLIQKSSLDVCLVDGMHEYEYALRDVEHALEYLQQDGVIIMHDCNPASAQAGCTFEQWKAGNFAWDWNGDVWKAILHLRSLRNDIDVFVLDTDMGLGVVAKRPPQQQLNFTKEQIQALTYDDLAANRASWLNLKPAPYIFSYFGI</sequence>
<comment type="caution">
    <text evidence="1">The sequence shown here is derived from an EMBL/GenBank/DDBJ whole genome shotgun (WGS) entry which is preliminary data.</text>
</comment>
<dbReference type="AlphaFoldDB" id="A0A512RGU6"/>
<proteinExistence type="predicted"/>
<protein>
    <submittedName>
        <fullName evidence="1">Uncharacterized protein</fullName>
    </submittedName>
</protein>
<dbReference type="Proteomes" id="UP000321436">
    <property type="component" value="Unassembled WGS sequence"/>
</dbReference>
<dbReference type="Gene3D" id="3.40.50.150">
    <property type="entry name" value="Vaccinia Virus protein VP39"/>
    <property type="match status" value="1"/>
</dbReference>